<reference evidence="1" key="1">
    <citation type="submission" date="2020-05" db="EMBL/GenBank/DDBJ databases">
        <title>Large-scale comparative analyses of tick genomes elucidate their genetic diversity and vector capacities.</title>
        <authorList>
            <person name="Jia N."/>
            <person name="Wang J."/>
            <person name="Shi W."/>
            <person name="Du L."/>
            <person name="Sun Y."/>
            <person name="Zhan W."/>
            <person name="Jiang J."/>
            <person name="Wang Q."/>
            <person name="Zhang B."/>
            <person name="Ji P."/>
            <person name="Sakyi L.B."/>
            <person name="Cui X."/>
            <person name="Yuan T."/>
            <person name="Jiang B."/>
            <person name="Yang W."/>
            <person name="Lam T.T.-Y."/>
            <person name="Chang Q."/>
            <person name="Ding S."/>
            <person name="Wang X."/>
            <person name="Zhu J."/>
            <person name="Ruan X."/>
            <person name="Zhao L."/>
            <person name="Wei J."/>
            <person name="Que T."/>
            <person name="Du C."/>
            <person name="Cheng J."/>
            <person name="Dai P."/>
            <person name="Han X."/>
            <person name="Huang E."/>
            <person name="Gao Y."/>
            <person name="Liu J."/>
            <person name="Shao H."/>
            <person name="Ye R."/>
            <person name="Li L."/>
            <person name="Wei W."/>
            <person name="Wang X."/>
            <person name="Wang C."/>
            <person name="Yang T."/>
            <person name="Huo Q."/>
            <person name="Li W."/>
            <person name="Guo W."/>
            <person name="Chen H."/>
            <person name="Zhou L."/>
            <person name="Ni X."/>
            <person name="Tian J."/>
            <person name="Zhou Y."/>
            <person name="Sheng Y."/>
            <person name="Liu T."/>
            <person name="Pan Y."/>
            <person name="Xia L."/>
            <person name="Li J."/>
            <person name="Zhao F."/>
            <person name="Cao W."/>
        </authorList>
    </citation>
    <scope>NUCLEOTIDE SEQUENCE</scope>
    <source>
        <strain evidence="1">Dsil-2018</strain>
    </source>
</reference>
<organism evidence="1 2">
    <name type="scientific">Dermacentor silvarum</name>
    <name type="common">Tick</name>
    <dbReference type="NCBI Taxonomy" id="543639"/>
    <lineage>
        <taxon>Eukaryota</taxon>
        <taxon>Metazoa</taxon>
        <taxon>Ecdysozoa</taxon>
        <taxon>Arthropoda</taxon>
        <taxon>Chelicerata</taxon>
        <taxon>Arachnida</taxon>
        <taxon>Acari</taxon>
        <taxon>Parasitiformes</taxon>
        <taxon>Ixodida</taxon>
        <taxon>Ixodoidea</taxon>
        <taxon>Ixodidae</taxon>
        <taxon>Rhipicephalinae</taxon>
        <taxon>Dermacentor</taxon>
    </lineage>
</organism>
<protein>
    <submittedName>
        <fullName evidence="1">Uncharacterized protein</fullName>
    </submittedName>
</protein>
<evidence type="ECO:0000313" key="2">
    <source>
        <dbReference type="Proteomes" id="UP000821865"/>
    </source>
</evidence>
<evidence type="ECO:0000313" key="1">
    <source>
        <dbReference type="EMBL" id="KAH7971545.1"/>
    </source>
</evidence>
<sequence length="755" mass="83883">MMKAVGEILNLGAGCSSELLGYTEGPGRILRHVQDVAGYLALSLVSRWTTTRAAHRDAIEGFFFAATCGIFVVLAVALGWVYFLNVARQRAAIQLVSVKHRTCETRDCQRHALLLTVGLNRSADPCHDFSAYVCSAWSPGGGGSRSSRDRSTEAFESQLNDVLIAWLGGLEDLLISGLDVEKVASKPLALMRSCQKRGRRASADDLDEFREFITMLGLCWPDDNCCDVSALGVLIGLVYRWDLCFWLRIRVLRSSKSNGTERRLALYPGPRVLVQRFAARHAHLVMKGAYVEYWTHHRDALLTESASNGSSWPPPPSRESIERVITTEHVIASALLRSAAKETLEPMNMPISDFGYYAGNVSSKEWLDKLNANVADESTATPFAMEDLVLVADASVLEAVGTIFGAHTDREIVAHLSWQFVQEYGAVVDSGLGRLFEDGWDGAFCARQVERIYAPLVATLHWKLRTGDAERQLLEAKLRSLVDRTARMVDSQWWLAQPDRRVAVEKLRALTVRLWLPNQLQPELGRVYRDFPNGTAADESFAKTWIRSRTALARQAFRRSRQFLSSYSPTLSPLMIGYDYLDNAVDVAAASLTGPLYYVNATPAMFYGGIGFYFTAEMMRSLDWTGLKVVADGSVVSPSWMSETSRKAVESRLSCPTTGVTNHALLPYLPALEVVRQAFFEDASASAHRLEIGDALTEPRTFFMTLCRMVCSSLPWAGAALDCSAVLRNSRDFETTYRCKIDSPMNPSRKCGFFS</sequence>
<comment type="caution">
    <text evidence="1">The sequence shown here is derived from an EMBL/GenBank/DDBJ whole genome shotgun (WGS) entry which is preliminary data.</text>
</comment>
<proteinExistence type="predicted"/>
<keyword evidence="2" id="KW-1185">Reference proteome</keyword>
<dbReference type="Proteomes" id="UP000821865">
    <property type="component" value="Chromosome 11"/>
</dbReference>
<gene>
    <name evidence="1" type="ORF">HPB49_025651</name>
</gene>
<accession>A0ACB8DLK5</accession>
<dbReference type="EMBL" id="CM023480">
    <property type="protein sequence ID" value="KAH7971545.1"/>
    <property type="molecule type" value="Genomic_DNA"/>
</dbReference>
<name>A0ACB8DLK5_DERSI</name>